<dbReference type="GO" id="GO:0085020">
    <property type="term" value="P:protein K6-linked ubiquitination"/>
    <property type="evidence" value="ECO:0007669"/>
    <property type="project" value="TreeGrafter"/>
</dbReference>
<protein>
    <submittedName>
        <fullName evidence="7">Ankyrin repeat domain containing protein</fullName>
    </submittedName>
</protein>
<dbReference type="InterPro" id="IPR002110">
    <property type="entry name" value="Ankyrin_rpt"/>
</dbReference>
<dbReference type="OrthoDB" id="419918at2759"/>
<feature type="repeat" description="ANK" evidence="3">
    <location>
        <begin position="330"/>
        <end position="362"/>
    </location>
</feature>
<reference evidence="7 8" key="1">
    <citation type="submission" date="2008-07" db="EMBL/GenBank/DDBJ databases">
        <authorList>
            <person name="El-Sayed N."/>
            <person name="Caler E."/>
            <person name="Inman J."/>
            <person name="Amedeo P."/>
            <person name="Hass B."/>
            <person name="Wortman J."/>
        </authorList>
    </citation>
    <scope>NUCLEOTIDE SEQUENCE [LARGE SCALE GENOMIC DNA]</scope>
    <source>
        <strain evidence="8">ATCC 50983 / TXsc</strain>
    </source>
</reference>
<dbReference type="Pfam" id="PF12796">
    <property type="entry name" value="Ank_2"/>
    <property type="match status" value="3"/>
</dbReference>
<dbReference type="GO" id="GO:0003723">
    <property type="term" value="F:RNA binding"/>
    <property type="evidence" value="ECO:0007669"/>
    <property type="project" value="UniProtKB-UniRule"/>
</dbReference>
<evidence type="ECO:0000256" key="2">
    <source>
        <dbReference type="ARBA" id="ARBA00023043"/>
    </source>
</evidence>
<dbReference type="InterPro" id="IPR012677">
    <property type="entry name" value="Nucleotide-bd_a/b_plait_sf"/>
</dbReference>
<dbReference type="InterPro" id="IPR036770">
    <property type="entry name" value="Ankyrin_rpt-contain_sf"/>
</dbReference>
<dbReference type="PANTHER" id="PTHR24171:SF11">
    <property type="entry name" value="26S PROTEASOME NON-ATPASE REGULATORY SUBUNIT 10"/>
    <property type="match status" value="1"/>
</dbReference>
<dbReference type="Pfam" id="PF00076">
    <property type="entry name" value="RRM_1"/>
    <property type="match status" value="1"/>
</dbReference>
<dbReference type="PANTHER" id="PTHR24171">
    <property type="entry name" value="ANKYRIN REPEAT DOMAIN-CONTAINING PROTEIN 39-RELATED"/>
    <property type="match status" value="1"/>
</dbReference>
<accession>C5L745</accession>
<dbReference type="PROSITE" id="PS50102">
    <property type="entry name" value="RRM"/>
    <property type="match status" value="1"/>
</dbReference>
<dbReference type="Gene3D" id="3.30.70.330">
    <property type="match status" value="1"/>
</dbReference>
<dbReference type="PROSITE" id="PS50297">
    <property type="entry name" value="ANK_REP_REGION"/>
    <property type="match status" value="3"/>
</dbReference>
<keyword evidence="8" id="KW-1185">Reference proteome</keyword>
<evidence type="ECO:0000313" key="8">
    <source>
        <dbReference type="Proteomes" id="UP000007800"/>
    </source>
</evidence>
<feature type="coiled-coil region" evidence="5">
    <location>
        <begin position="222"/>
        <end position="251"/>
    </location>
</feature>
<dbReference type="SMART" id="SM00248">
    <property type="entry name" value="ANK"/>
    <property type="match status" value="7"/>
</dbReference>
<evidence type="ECO:0000313" key="7">
    <source>
        <dbReference type="EMBL" id="EER07307.1"/>
    </source>
</evidence>
<name>C5L745_PERM5</name>
<dbReference type="InParanoid" id="C5L745"/>
<feature type="repeat" description="ANK" evidence="3">
    <location>
        <begin position="68"/>
        <end position="101"/>
    </location>
</feature>
<dbReference type="SUPFAM" id="SSF48403">
    <property type="entry name" value="Ankyrin repeat"/>
    <property type="match status" value="1"/>
</dbReference>
<keyword evidence="4" id="KW-0694">RNA-binding</keyword>
<dbReference type="PROSITE" id="PS50088">
    <property type="entry name" value="ANK_REPEAT"/>
    <property type="match status" value="3"/>
</dbReference>
<dbReference type="Pfam" id="PF00023">
    <property type="entry name" value="Ank"/>
    <property type="match status" value="1"/>
</dbReference>
<dbReference type="EMBL" id="GG679899">
    <property type="protein sequence ID" value="EER07307.1"/>
    <property type="molecule type" value="Genomic_DNA"/>
</dbReference>
<evidence type="ECO:0000259" key="6">
    <source>
        <dbReference type="PROSITE" id="PS50102"/>
    </source>
</evidence>
<dbReference type="GeneID" id="9060076"/>
<dbReference type="Proteomes" id="UP000007800">
    <property type="component" value="Unassembled WGS sequence"/>
</dbReference>
<dbReference type="SUPFAM" id="SSF54928">
    <property type="entry name" value="RNA-binding domain, RBD"/>
    <property type="match status" value="1"/>
</dbReference>
<dbReference type="RefSeq" id="XP_002775491.1">
    <property type="nucleotide sequence ID" value="XM_002775445.1"/>
</dbReference>
<sequence>MAKLLVEAKADVGHPDCRGWTPLHWAAVHGHDDCVRFLAATISHSDEVTIGGVETDDHDGGVDTQDVEGQTALHWAARQGKLSTVMILVREFGCRLDMRDSWGQTPVEAVERQLKAIEWLHAASCVDRQLWGYTRVGLLAKKSDIVGMRQLIAAGVVDDDDGQLVITQEPNRLDADAIEYGADNHTHWMRLLKSTLDGSMDAVKLLLARGADPRLAVDLLYLDDEQQQQQSEEEEEEEEELTAKKEALLKIHTELLNLVEAKKRLTRRRRKEAWQMRDCLEAGVCPDTLDDDLERGKMSALMWASLRGLTILAGILLETGADVHVRERLGGWTPLHFAAASGHDEICAMLIRAGGLEHADDSRGWTALMHCADVGRSDLADLLICAGGACSDKDKKGRTASDIAIQGGYLELSQSLLPAARNKRKKSMRRVEMMLTDTPTTKGHWGSETKKSGPLGVRLENLPLDMDEERLIEWLMDTNGIIEITECRVLVCPITMKPRGYGFVRVEDISGVAKLMDLQGTSFGDNKKLRIVQDVGILSGTSTWTIDDLPKMVDLD</sequence>
<keyword evidence="1" id="KW-0677">Repeat</keyword>
<organism evidence="8">
    <name type="scientific">Perkinsus marinus (strain ATCC 50983 / TXsc)</name>
    <dbReference type="NCBI Taxonomy" id="423536"/>
    <lineage>
        <taxon>Eukaryota</taxon>
        <taxon>Sar</taxon>
        <taxon>Alveolata</taxon>
        <taxon>Perkinsozoa</taxon>
        <taxon>Perkinsea</taxon>
        <taxon>Perkinsida</taxon>
        <taxon>Perkinsidae</taxon>
        <taxon>Perkinsus</taxon>
    </lineage>
</organism>
<evidence type="ECO:0000256" key="4">
    <source>
        <dbReference type="PROSITE-ProRule" id="PRU00176"/>
    </source>
</evidence>
<dbReference type="PRINTS" id="PR01415">
    <property type="entry name" value="ANKYRIN"/>
</dbReference>
<evidence type="ECO:0000256" key="3">
    <source>
        <dbReference type="PROSITE-ProRule" id="PRU00023"/>
    </source>
</evidence>
<feature type="repeat" description="ANK" evidence="3">
    <location>
        <begin position="18"/>
        <end position="38"/>
    </location>
</feature>
<dbReference type="Gene3D" id="1.25.40.20">
    <property type="entry name" value="Ankyrin repeat-containing domain"/>
    <property type="match status" value="2"/>
</dbReference>
<dbReference type="AlphaFoldDB" id="C5L745"/>
<evidence type="ECO:0000256" key="1">
    <source>
        <dbReference type="ARBA" id="ARBA00022737"/>
    </source>
</evidence>
<feature type="domain" description="RRM" evidence="6">
    <location>
        <begin position="455"/>
        <end position="531"/>
    </location>
</feature>
<proteinExistence type="predicted"/>
<keyword evidence="2 3" id="KW-0040">ANK repeat</keyword>
<dbReference type="InterPro" id="IPR035979">
    <property type="entry name" value="RBD_domain_sf"/>
</dbReference>
<dbReference type="GO" id="GO:0004842">
    <property type="term" value="F:ubiquitin-protein transferase activity"/>
    <property type="evidence" value="ECO:0007669"/>
    <property type="project" value="TreeGrafter"/>
</dbReference>
<evidence type="ECO:0000256" key="5">
    <source>
        <dbReference type="SAM" id="Coils"/>
    </source>
</evidence>
<dbReference type="InterPro" id="IPR000504">
    <property type="entry name" value="RRM_dom"/>
</dbReference>
<keyword evidence="5" id="KW-0175">Coiled coil</keyword>
<gene>
    <name evidence="7" type="ORF">Pmar_PMAR020470</name>
</gene>
<dbReference type="SMART" id="SM00360">
    <property type="entry name" value="RRM"/>
    <property type="match status" value="1"/>
</dbReference>